<evidence type="ECO:0000313" key="2">
    <source>
        <dbReference type="EMBL" id="RDV28182.1"/>
    </source>
</evidence>
<accession>A0A3D8MCP2</accession>
<dbReference type="EMBL" id="QRHA01000002">
    <property type="protein sequence ID" value="RDV28182.1"/>
    <property type="molecule type" value="Genomic_DNA"/>
</dbReference>
<name>A0A3D8MCP2_9ALTE</name>
<protein>
    <recommendedName>
        <fullName evidence="4">Tetratricopeptide repeat protein</fullName>
    </recommendedName>
</protein>
<organism evidence="2 3">
    <name type="scientific">Alteromonas aestuariivivens</name>
    <dbReference type="NCBI Taxonomy" id="1938339"/>
    <lineage>
        <taxon>Bacteria</taxon>
        <taxon>Pseudomonadati</taxon>
        <taxon>Pseudomonadota</taxon>
        <taxon>Gammaproteobacteria</taxon>
        <taxon>Alteromonadales</taxon>
        <taxon>Alteromonadaceae</taxon>
        <taxon>Alteromonas/Salinimonas group</taxon>
        <taxon>Alteromonas</taxon>
    </lineage>
</organism>
<evidence type="ECO:0000256" key="1">
    <source>
        <dbReference type="SAM" id="SignalP"/>
    </source>
</evidence>
<sequence length="677" mass="75177">MGKLTRFVSRQCCMLLLPAIGLCGTASTVWAETDSEAAMSRIHLGEVVYSLYQDDPLATLTQIAVAQQAGMSEQHAQQAELLGGGLTLAYGMTATAEQQLSALLEDQQSNPEIRSLALYWLSRLNFQQGRYQAASANYQALLSQSPNQDDSVVTDAQWLQLNYQAAYQAILTGADGAAFNAVAEDSAESVYLQYNQAVLSYEQGNLAEAQRQFEHAAARLARLQPASSEAGWLAGWLSWSGETAVMSDKEYQALADRIQLSLGQTLLAREQLSSATRAFSKIQGQSVVQHEALLSYAWSLAQAGDWPMALGIWQYLSQQPENLFTLQAQHALAVGFVQQQGMAQAAQALSALTGRLDQALASLIRLQDTAKDLSYWLMLARQQPGSGDSGDSADAPALWPQEHADLLQQLLTDTPEHSGQQWLSQLTELDRIEALLQAQYTKLGQYALLVDEREQEHLTRIRAMAEQRPETDLNHLKAQMDALEGRLQQARNGAEQEDSLTGLFAHLAVFADDKQRKIIERLAQAKQRFDHLSSAQPMSEDYSRRLERFEGLMFWQLHEAFPARAFELQRAVESLKNEYATTLKQDTRVRTLLNQPDLYNAQRDRVNQHKAEVAAQLAQTRSIQLRLVDALSSRANALLAQRALYLKQQKNHSELALLQLQDPNQENAATVQAGAQP</sequence>
<feature type="signal peptide" evidence="1">
    <location>
        <begin position="1"/>
        <end position="31"/>
    </location>
</feature>
<evidence type="ECO:0008006" key="4">
    <source>
        <dbReference type="Google" id="ProtNLM"/>
    </source>
</evidence>
<reference evidence="3" key="1">
    <citation type="submission" date="2018-08" db="EMBL/GenBank/DDBJ databases">
        <authorList>
            <person name="Zhang J."/>
            <person name="Du Z.-J."/>
        </authorList>
    </citation>
    <scope>NUCLEOTIDE SEQUENCE [LARGE SCALE GENOMIC DNA]</scope>
    <source>
        <strain evidence="3">KCTC 52655</strain>
    </source>
</reference>
<dbReference type="OrthoDB" id="6072288at2"/>
<dbReference type="Proteomes" id="UP000256561">
    <property type="component" value="Unassembled WGS sequence"/>
</dbReference>
<dbReference type="RefSeq" id="WP_147291793.1">
    <property type="nucleotide sequence ID" value="NZ_QRHA01000002.1"/>
</dbReference>
<feature type="chain" id="PRO_5017563646" description="Tetratricopeptide repeat protein" evidence="1">
    <location>
        <begin position="32"/>
        <end position="677"/>
    </location>
</feature>
<dbReference type="Gene3D" id="1.25.40.10">
    <property type="entry name" value="Tetratricopeptide repeat domain"/>
    <property type="match status" value="1"/>
</dbReference>
<comment type="caution">
    <text evidence="2">The sequence shown here is derived from an EMBL/GenBank/DDBJ whole genome shotgun (WGS) entry which is preliminary data.</text>
</comment>
<keyword evidence="3" id="KW-1185">Reference proteome</keyword>
<dbReference type="InterPro" id="IPR011990">
    <property type="entry name" value="TPR-like_helical_dom_sf"/>
</dbReference>
<gene>
    <name evidence="2" type="ORF">DXV75_04290</name>
</gene>
<proteinExistence type="predicted"/>
<evidence type="ECO:0000313" key="3">
    <source>
        <dbReference type="Proteomes" id="UP000256561"/>
    </source>
</evidence>
<dbReference type="AlphaFoldDB" id="A0A3D8MCP2"/>
<keyword evidence="1" id="KW-0732">Signal</keyword>
<dbReference type="SUPFAM" id="SSF48452">
    <property type="entry name" value="TPR-like"/>
    <property type="match status" value="1"/>
</dbReference>